<feature type="region of interest" description="Disordered" evidence="1">
    <location>
        <begin position="146"/>
        <end position="182"/>
    </location>
</feature>
<protein>
    <recommendedName>
        <fullName evidence="5">Retrotransposon gag domain-containing protein</fullName>
    </recommendedName>
</protein>
<organism evidence="3 4">
    <name type="scientific">Bremia lactucae</name>
    <name type="common">Lettuce downy mildew</name>
    <dbReference type="NCBI Taxonomy" id="4779"/>
    <lineage>
        <taxon>Eukaryota</taxon>
        <taxon>Sar</taxon>
        <taxon>Stramenopiles</taxon>
        <taxon>Oomycota</taxon>
        <taxon>Peronosporomycetes</taxon>
        <taxon>Peronosporales</taxon>
        <taxon>Peronosporaceae</taxon>
        <taxon>Bremia</taxon>
    </lineage>
</organism>
<proteinExistence type="predicted"/>
<dbReference type="Gene3D" id="3.30.70.270">
    <property type="match status" value="1"/>
</dbReference>
<dbReference type="Proteomes" id="UP000294530">
    <property type="component" value="Unassembled WGS sequence"/>
</dbReference>
<keyword evidence="4" id="KW-1185">Reference proteome</keyword>
<dbReference type="KEGG" id="blac:94345708"/>
<comment type="caution">
    <text evidence="3">The sequence shown here is derived from an EMBL/GenBank/DDBJ whole genome shotgun (WGS) entry which is preliminary data.</text>
</comment>
<feature type="chain" id="PRO_5037754573" description="Retrotransposon gag domain-containing protein" evidence="2">
    <location>
        <begin position="18"/>
        <end position="590"/>
    </location>
</feature>
<evidence type="ECO:0000313" key="3">
    <source>
        <dbReference type="EMBL" id="TDH71327.1"/>
    </source>
</evidence>
<dbReference type="PANTHER" id="PTHR15503:SF22">
    <property type="entry name" value="TRANSPOSON TY3-I GAG POLYPROTEIN"/>
    <property type="match status" value="1"/>
</dbReference>
<dbReference type="PANTHER" id="PTHR15503">
    <property type="entry name" value="LDOC1 RELATED"/>
    <property type="match status" value="1"/>
</dbReference>
<dbReference type="AlphaFoldDB" id="A0A976IGQ8"/>
<feature type="compositionally biased region" description="Basic and acidic residues" evidence="1">
    <location>
        <begin position="146"/>
        <end position="159"/>
    </location>
</feature>
<keyword evidence="2" id="KW-0732">Signal</keyword>
<dbReference type="SUPFAM" id="SSF56672">
    <property type="entry name" value="DNA/RNA polymerases"/>
    <property type="match status" value="1"/>
</dbReference>
<dbReference type="EMBL" id="SHOA02000059">
    <property type="protein sequence ID" value="TDH71327.1"/>
    <property type="molecule type" value="Genomic_DNA"/>
</dbReference>
<sequence>MLRCVVFLTLASRLTWSWVSAFMGQETEDLELWIISAEQYYAQYRDEMESETSDEFVGTDKIRKRFRDRDFKMKFLTKLFELRFQGSQQAYTTKFLHFMSQLSDDVPESIKRRFNQQNLKSETANFISQNIPKTLQDTIELAQRFEDSRPGHTSHKPDTVAKSATKLPTPGDKKTGGPAKPSGQKFWCSFCTGTVGRLPSRKNRNVLQVHAPPATFVLRHPRSTITAMSLWYAGVGKIYCYLSHAATISNSTISGFIDNGTSFNAVDPRVVERLDLPVVECAKPLKLCIGNNQQYIIPRLLSCGSSCMDFPNTDRRFCYECPQEKHILLGMPWLHEVNPRIDWQNMVIKARKSKIRTPSRPCVREGVAKTVGGVRKKSTLGKSHHPPSHHEGMLYYAKHTYASVAEPTSLETSDGEFCFLLQATEKATRQKATSWDALENRPVQQVALKYKDTVFQKELPSTPPTRTIDIKAEIDLNDSSPVARKQFRLSNEQKEAARKAVGWRIVHNFRAINGRVRVPATLISRKEDIYDGMAKGRWFSALALQWGFFQVRLRESNIPYTAFSTPNDLFEYLITPMCLSCRLAAFNRPI</sequence>
<dbReference type="InterPro" id="IPR043502">
    <property type="entry name" value="DNA/RNA_pol_sf"/>
</dbReference>
<evidence type="ECO:0000313" key="4">
    <source>
        <dbReference type="Proteomes" id="UP000294530"/>
    </source>
</evidence>
<feature type="signal peptide" evidence="2">
    <location>
        <begin position="1"/>
        <end position="17"/>
    </location>
</feature>
<dbReference type="Gene3D" id="2.40.70.10">
    <property type="entry name" value="Acid Proteases"/>
    <property type="match status" value="1"/>
</dbReference>
<dbReference type="OrthoDB" id="163163at2759"/>
<dbReference type="RefSeq" id="XP_067820826.1">
    <property type="nucleotide sequence ID" value="XM_067960037.1"/>
</dbReference>
<name>A0A976IGQ8_BRELC</name>
<dbReference type="CDD" id="cd00303">
    <property type="entry name" value="retropepsin_like"/>
    <property type="match status" value="1"/>
</dbReference>
<dbReference type="InterPro" id="IPR021109">
    <property type="entry name" value="Peptidase_aspartic_dom_sf"/>
</dbReference>
<reference evidence="3 4" key="1">
    <citation type="journal article" date="2021" name="Genome Biol.">
        <title>AFLAP: assembly-free linkage analysis pipeline using k-mers from genome sequencing data.</title>
        <authorList>
            <person name="Fletcher K."/>
            <person name="Zhang L."/>
            <person name="Gil J."/>
            <person name="Han R."/>
            <person name="Cavanaugh K."/>
            <person name="Michelmore R."/>
        </authorList>
    </citation>
    <scope>NUCLEOTIDE SEQUENCE [LARGE SCALE GENOMIC DNA]</scope>
    <source>
        <strain evidence="3 4">SF5</strain>
    </source>
</reference>
<dbReference type="InterPro" id="IPR032567">
    <property type="entry name" value="RTL1-rel"/>
</dbReference>
<evidence type="ECO:0000256" key="2">
    <source>
        <dbReference type="SAM" id="SignalP"/>
    </source>
</evidence>
<dbReference type="Gene3D" id="3.10.10.10">
    <property type="entry name" value="HIV Type 1 Reverse Transcriptase, subunit A, domain 1"/>
    <property type="match status" value="1"/>
</dbReference>
<evidence type="ECO:0008006" key="5">
    <source>
        <dbReference type="Google" id="ProtNLM"/>
    </source>
</evidence>
<evidence type="ECO:0000256" key="1">
    <source>
        <dbReference type="SAM" id="MobiDB-lite"/>
    </source>
</evidence>
<gene>
    <name evidence="3" type="ORF">CCR75_001936</name>
</gene>
<dbReference type="InterPro" id="IPR043128">
    <property type="entry name" value="Rev_trsase/Diguanyl_cyclase"/>
</dbReference>
<accession>A0A976IGQ8</accession>
<dbReference type="GeneID" id="94345708"/>